<dbReference type="NCBIfam" id="TIGR01733">
    <property type="entry name" value="AA-adenyl-dom"/>
    <property type="match status" value="1"/>
</dbReference>
<comment type="caution">
    <text evidence="5">The sequence shown here is derived from an EMBL/GenBank/DDBJ whole genome shotgun (WGS) entry which is preliminary data.</text>
</comment>
<protein>
    <submittedName>
        <fullName evidence="5">Non-ribosomal peptide synthetase, terminal component</fullName>
    </submittedName>
</protein>
<dbReference type="InterPro" id="IPR023213">
    <property type="entry name" value="CAT-like_dom_sf"/>
</dbReference>
<dbReference type="Pfam" id="PF00668">
    <property type="entry name" value="Condensation"/>
    <property type="match status" value="1"/>
</dbReference>
<dbReference type="InterPro" id="IPR000873">
    <property type="entry name" value="AMP-dep_synth/lig_dom"/>
</dbReference>
<evidence type="ECO:0000259" key="4">
    <source>
        <dbReference type="PROSITE" id="PS50075"/>
    </source>
</evidence>
<evidence type="ECO:0000256" key="3">
    <source>
        <dbReference type="ARBA" id="ARBA00022553"/>
    </source>
</evidence>
<comment type="cofactor">
    <cofactor evidence="1">
        <name>pantetheine 4'-phosphate</name>
        <dbReference type="ChEBI" id="CHEBI:47942"/>
    </cofactor>
</comment>
<dbReference type="InterPro" id="IPR042099">
    <property type="entry name" value="ANL_N_sf"/>
</dbReference>
<keyword evidence="3" id="KW-0597">Phosphoprotein</keyword>
<dbReference type="Pfam" id="PF00501">
    <property type="entry name" value="AMP-binding"/>
    <property type="match status" value="1"/>
</dbReference>
<proteinExistence type="predicted"/>
<dbReference type="InterPro" id="IPR006162">
    <property type="entry name" value="Ppantetheine_attach_site"/>
</dbReference>
<dbReference type="Gene3D" id="3.30.559.30">
    <property type="entry name" value="Nonribosomal peptide synthetase, condensation domain"/>
    <property type="match status" value="1"/>
</dbReference>
<dbReference type="EMBL" id="JQHM01000023">
    <property type="protein sequence ID" value="KFW99356.1"/>
    <property type="molecule type" value="Genomic_DNA"/>
</dbReference>
<dbReference type="PROSITE" id="PS50075">
    <property type="entry name" value="CARRIER"/>
    <property type="match status" value="1"/>
</dbReference>
<name>A0A093R8I7_9GAMM</name>
<keyword evidence="2" id="KW-0596">Phosphopantetheine</keyword>
<evidence type="ECO:0000313" key="5">
    <source>
        <dbReference type="EMBL" id="KFW99356.1"/>
    </source>
</evidence>
<dbReference type="PROSITE" id="PS00012">
    <property type="entry name" value="PHOSPHOPANTETHEINE"/>
    <property type="match status" value="1"/>
</dbReference>
<dbReference type="Proteomes" id="UP000032874">
    <property type="component" value="Unassembled WGS sequence"/>
</dbReference>
<dbReference type="Gene3D" id="3.40.50.12780">
    <property type="entry name" value="N-terminal domain of ligase-like"/>
    <property type="match status" value="1"/>
</dbReference>
<evidence type="ECO:0000313" key="6">
    <source>
        <dbReference type="Proteomes" id="UP000032874"/>
    </source>
</evidence>
<evidence type="ECO:0000256" key="1">
    <source>
        <dbReference type="ARBA" id="ARBA00001957"/>
    </source>
</evidence>
<dbReference type="InterPro" id="IPR045851">
    <property type="entry name" value="AMP-bd_C_sf"/>
</dbReference>
<reference evidence="5 6" key="1">
    <citation type="submission" date="2014-08" db="EMBL/GenBank/DDBJ databases">
        <title>Genome sequences of NCPPB Pectobacterium isolates.</title>
        <authorList>
            <person name="Glover R.H."/>
            <person name="Sapp M."/>
            <person name="Elphinstone J."/>
        </authorList>
    </citation>
    <scope>NUCLEOTIDE SEQUENCE [LARGE SCALE GENOMIC DNA]</scope>
    <source>
        <strain evidence="5 6">NCPPB 2795</strain>
    </source>
</reference>
<evidence type="ECO:0000256" key="2">
    <source>
        <dbReference type="ARBA" id="ARBA00022450"/>
    </source>
</evidence>
<feature type="domain" description="Carrier" evidence="4">
    <location>
        <begin position="947"/>
        <end position="1022"/>
    </location>
</feature>
<organism evidence="5 6">
    <name type="scientific">Pectobacterium betavasculorum</name>
    <dbReference type="NCBI Taxonomy" id="55207"/>
    <lineage>
        <taxon>Bacteria</taxon>
        <taxon>Pseudomonadati</taxon>
        <taxon>Pseudomonadota</taxon>
        <taxon>Gammaproteobacteria</taxon>
        <taxon>Enterobacterales</taxon>
        <taxon>Pectobacteriaceae</taxon>
        <taxon>Pectobacterium</taxon>
    </lineage>
</organism>
<dbReference type="Pfam" id="PF00975">
    <property type="entry name" value="Thioesterase"/>
    <property type="match status" value="1"/>
</dbReference>
<dbReference type="RefSeq" id="WP_039326013.1">
    <property type="nucleotide sequence ID" value="NZ_JQHM01000023.1"/>
</dbReference>
<dbReference type="InterPro" id="IPR020845">
    <property type="entry name" value="AMP-binding_CS"/>
</dbReference>
<dbReference type="eggNOG" id="COG1020">
    <property type="taxonomic scope" value="Bacteria"/>
</dbReference>
<dbReference type="SUPFAM" id="SSF52777">
    <property type="entry name" value="CoA-dependent acyltransferases"/>
    <property type="match status" value="2"/>
</dbReference>
<dbReference type="SMART" id="SM00823">
    <property type="entry name" value="PKS_PP"/>
    <property type="match status" value="1"/>
</dbReference>
<dbReference type="Gene3D" id="3.30.559.10">
    <property type="entry name" value="Chloramphenicol acetyltransferase-like domain"/>
    <property type="match status" value="1"/>
</dbReference>
<dbReference type="CDD" id="cd05930">
    <property type="entry name" value="A_NRPS"/>
    <property type="match status" value="1"/>
</dbReference>
<dbReference type="GO" id="GO:0031177">
    <property type="term" value="F:phosphopantetheine binding"/>
    <property type="evidence" value="ECO:0007669"/>
    <property type="project" value="InterPro"/>
</dbReference>
<dbReference type="SUPFAM" id="SSF56801">
    <property type="entry name" value="Acetyl-CoA synthetase-like"/>
    <property type="match status" value="1"/>
</dbReference>
<dbReference type="Pfam" id="PF00550">
    <property type="entry name" value="PP-binding"/>
    <property type="match status" value="1"/>
</dbReference>
<dbReference type="PANTHER" id="PTHR45527">
    <property type="entry name" value="NONRIBOSOMAL PEPTIDE SYNTHETASE"/>
    <property type="match status" value="1"/>
</dbReference>
<dbReference type="InterPro" id="IPR009081">
    <property type="entry name" value="PP-bd_ACP"/>
</dbReference>
<sequence>MSGKATCPLSNAQQEVYLAIAQEGSNKNYHLCNVIEFTGQLQPRLLEQAVNAVCRQTEALCATFETDPASGQFTQYIQPLPEASFFEWRDFSASPDPEHAYSALLEQLLDHDMDLSQAPLARYVLIKLAENVYRMVELGTHLIIDGYGHGLLFGSIADYYERLRREENVAPLTNPPLKSIVKAEQEYQKSNAYTKDQAYWREYCLKMPDATQLVPGDALLARLNRLRKTFSGKTLDRLRTIVAQRQLRLSSVLLALCSTYLHKMTGREELVVGMPVAARQLKALRNTPAMVANILPLQMSFTTESTVLSVAENVQHQLRRHLLHQSYRSETIIRDLSAERGHKPLFNTLLNIVSYNQGISFNGCELTTNNLACGPARHLNINIFDRNTDGHLEICFDANADLYTPEALTQHYQRLILLLEQFVEAPETLASDYNLLLPGERERFYPLPKIAAPQPIFPEAFSAVVRDHGPQIALLQGDRSSSYAQLDDYATRLAGRLRALGVRPGDDVAVVTSHSIEWVTAAVALFKLGACYVPIVPDLPQSRIEYIVADAAPALLITTTDNESEISVPEEKRLRLTAEMLESLPPVDGPLADFDSATPAYMIYTSGSTGKPKGVEVTHRNLVPIARTAIEAAGLQPGERVLQFIAAGFDMSVLEIMMTLLAGATLTIADKLSTTPGKPLATLVRREHIRMLVLTPSLLACHQTEDFPLGTVLLLGGEPCLPALLARFSHCHLLNVYGPTETSFATAINARYGVEDLSIGAATANTRLYVVDKQQRLLPPGSWGELFIGGPGVAKGYRNRPDQTAKGFVPDLLDADTTMYRSGDNVFFDHSGRIYYQGRKDSQIKLRGLRIELGEIKNALLDCCGVEDAVAMLHTLDHGPAIVAYAANRELELDSDSLKQALGRQLPQHMVPSIIMVVPSFPLTPNGKLAIGELPPPVLQNDSERIPPRTPGEETMCRLFESILGCGPVYVNQNFFALGGHSLLGLQLINRIRETFGVSLGISDFLTAPTPRQLVQRLKPADYFSDPFGTILPLRTEGNRPPLFCIHPGGGIAWSFAGLLSYLPEDQPVYAIQSPILRDPHRIIHSLDELAAEYLQHIRAIQPQGPYHLTGWSVGGNLALRMATMLQAAGQKVDFLSMFDSYPLQNGLNSLKLDNATIITRMTRAIAGVSRTDMKGLKQVMAGVLGNGNVGEDFLTRLIDDAKLMLKLLTQCHYTPYDGDMIFIRATSDVLRSEDQQPEFWRPYVTGEFIEYSVNAPHECMLQRQYLEQFGRQFAQELLKRQSYIKQRSHSVL</sequence>
<accession>A0A093R8I7</accession>
<dbReference type="Gene3D" id="3.40.50.1820">
    <property type="entry name" value="alpha/beta hydrolase"/>
    <property type="match status" value="1"/>
</dbReference>
<dbReference type="InterPro" id="IPR001242">
    <property type="entry name" value="Condensation_dom"/>
</dbReference>
<dbReference type="GO" id="GO:0044550">
    <property type="term" value="P:secondary metabolite biosynthetic process"/>
    <property type="evidence" value="ECO:0007669"/>
    <property type="project" value="TreeGrafter"/>
</dbReference>
<dbReference type="SUPFAM" id="SSF47336">
    <property type="entry name" value="ACP-like"/>
    <property type="match status" value="1"/>
</dbReference>
<dbReference type="InterPro" id="IPR020806">
    <property type="entry name" value="PKS_PP-bd"/>
</dbReference>
<dbReference type="Gene3D" id="3.30.300.30">
    <property type="match status" value="1"/>
</dbReference>
<dbReference type="InterPro" id="IPR010071">
    <property type="entry name" value="AA_adenyl_dom"/>
</dbReference>
<dbReference type="GO" id="GO:0043041">
    <property type="term" value="P:amino acid activation for nonribosomal peptide biosynthetic process"/>
    <property type="evidence" value="ECO:0007669"/>
    <property type="project" value="TreeGrafter"/>
</dbReference>
<dbReference type="STRING" id="55207.KP22_20620"/>
<dbReference type="GO" id="GO:0005737">
    <property type="term" value="C:cytoplasm"/>
    <property type="evidence" value="ECO:0007669"/>
    <property type="project" value="TreeGrafter"/>
</dbReference>
<gene>
    <name evidence="5" type="ORF">KP22_20620</name>
</gene>
<dbReference type="InterPro" id="IPR001031">
    <property type="entry name" value="Thioesterase"/>
</dbReference>
<dbReference type="GO" id="GO:0003824">
    <property type="term" value="F:catalytic activity"/>
    <property type="evidence" value="ECO:0007669"/>
    <property type="project" value="InterPro"/>
</dbReference>
<dbReference type="InterPro" id="IPR029058">
    <property type="entry name" value="AB_hydrolase_fold"/>
</dbReference>
<dbReference type="InterPro" id="IPR036736">
    <property type="entry name" value="ACP-like_sf"/>
</dbReference>
<dbReference type="PROSITE" id="PS00455">
    <property type="entry name" value="AMP_BINDING"/>
    <property type="match status" value="1"/>
</dbReference>
<dbReference type="SUPFAM" id="SSF53474">
    <property type="entry name" value="alpha/beta-Hydrolases"/>
    <property type="match status" value="1"/>
</dbReference>
<dbReference type="PANTHER" id="PTHR45527:SF1">
    <property type="entry name" value="FATTY ACID SYNTHASE"/>
    <property type="match status" value="1"/>
</dbReference>